<proteinExistence type="predicted"/>
<protein>
    <submittedName>
        <fullName evidence="1">Uncharacterized protein</fullName>
    </submittedName>
</protein>
<accession>A0A1D8S4G5</accession>
<evidence type="ECO:0000313" key="1">
    <source>
        <dbReference type="EMBL" id="AOW80242.1"/>
    </source>
</evidence>
<name>A0A1D8S4G5_9EURY</name>
<dbReference type="AlphaFoldDB" id="A0A1D8S4G5"/>
<gene>
    <name evidence="1" type="ORF">HTSR_1060</name>
</gene>
<evidence type="ECO:0000313" key="2">
    <source>
        <dbReference type="Proteomes" id="UP000185608"/>
    </source>
</evidence>
<dbReference type="GeneID" id="29829058"/>
<sequence length="376" mass="41672">MLPFDLAPDLQEAHRTRASALVESVPTDPSIPNGHIAQQITTDREHVRSRLETEPDGRPLETLHNRQRTRTRAAELYGAYRAATGNDDGGAVSRRRRESREAWSTVSASIDYEASTPIEAVLVYAPIERRLDRASHESQPQVTYPDQSLSNVEQAGNAFEAVETAIATVESARGIRDQYLETRTNASPQWNRLLRSLRHLEISVSRTRSERLDLPENPPIDEFDGIELTGIQRELLHTADRELRYGDDPIRDRRVNGQPALAVLQAGRTLAGIATYEAVTAGIRDGTIPDASTEASVKTAAERAVSAVESLEDGVHPRFQFAVARPALSAYESAVRRLDDAYYDVEDIEASFRFTTVFTHAVAEAVPFVVSTLEDC</sequence>
<dbReference type="EMBL" id="CP016070">
    <property type="protein sequence ID" value="AOW80242.1"/>
    <property type="molecule type" value="Genomic_DNA"/>
</dbReference>
<dbReference type="RefSeq" id="WP_157754375.1">
    <property type="nucleotide sequence ID" value="NZ_CP016070.1"/>
</dbReference>
<dbReference type="Proteomes" id="UP000185608">
    <property type="component" value="Chromosome"/>
</dbReference>
<organism evidence="1 2">
    <name type="scientific">Halodesulfurarchaeum formicicum</name>
    <dbReference type="NCBI Taxonomy" id="1873524"/>
    <lineage>
        <taxon>Archaea</taxon>
        <taxon>Methanobacteriati</taxon>
        <taxon>Methanobacteriota</taxon>
        <taxon>Stenosarchaea group</taxon>
        <taxon>Halobacteria</taxon>
        <taxon>Halobacteriales</taxon>
        <taxon>Halobacteriaceae</taxon>
        <taxon>Halodesulfurarchaeum</taxon>
    </lineage>
</organism>
<reference evidence="1 2" key="1">
    <citation type="submission" date="2016-06" db="EMBL/GenBank/DDBJ databases">
        <title>Discovery of anaerobic lithoheterotrophic haloarchaeon capable of sulfur respiration by hydrogen and formate.</title>
        <authorList>
            <person name="Sorokin D.Y."/>
            <person name="Kublanov I.V."/>
            <person name="Roman P."/>
            <person name="Sinninghe Damste J.S."/>
            <person name="Golyshin P.N."/>
            <person name="Rojo D."/>
            <person name="Ciordia S."/>
            <person name="Mena Md.C."/>
            <person name="Ferrer M."/>
            <person name="Smedile F."/>
            <person name="Messina E."/>
            <person name="La Cono V."/>
            <person name="Yakimov M.M."/>
        </authorList>
    </citation>
    <scope>NUCLEOTIDE SEQUENCE [LARGE SCALE GENOMIC DNA]</scope>
    <source>
        <strain evidence="1 2">HTSR1</strain>
    </source>
</reference>
<dbReference type="KEGG" id="halh:HTSR_1060"/>